<feature type="compositionally biased region" description="Polar residues" evidence="1">
    <location>
        <begin position="72"/>
        <end position="93"/>
    </location>
</feature>
<dbReference type="AlphaFoldDB" id="A0A2W4QGF8"/>
<feature type="region of interest" description="Disordered" evidence="1">
    <location>
        <begin position="70"/>
        <end position="131"/>
    </location>
</feature>
<comment type="caution">
    <text evidence="2">The sequence shown here is derived from an EMBL/GenBank/DDBJ whole genome shotgun (WGS) entry which is preliminary data.</text>
</comment>
<protein>
    <recommendedName>
        <fullName evidence="4">Conjugal transfer protein TraK</fullName>
    </recommendedName>
</protein>
<proteinExistence type="predicted"/>
<evidence type="ECO:0000313" key="2">
    <source>
        <dbReference type="EMBL" id="PZN71325.1"/>
    </source>
</evidence>
<name>A0A2W4QGF8_9GAMM</name>
<accession>A0A2W4QGF8</accession>
<organism evidence="2 3">
    <name type="scientific">Candidatus Methylumidiphilus alinenensis</name>
    <dbReference type="NCBI Taxonomy" id="2202197"/>
    <lineage>
        <taxon>Bacteria</taxon>
        <taxon>Pseudomonadati</taxon>
        <taxon>Pseudomonadota</taxon>
        <taxon>Gammaproteobacteria</taxon>
        <taxon>Methylococcales</taxon>
        <taxon>Candidatus Methylumidiphilus</taxon>
    </lineage>
</organism>
<evidence type="ECO:0008006" key="4">
    <source>
        <dbReference type="Google" id="ProtNLM"/>
    </source>
</evidence>
<evidence type="ECO:0000256" key="1">
    <source>
        <dbReference type="SAM" id="MobiDB-lite"/>
    </source>
</evidence>
<dbReference type="EMBL" id="QJPH01000526">
    <property type="protein sequence ID" value="PZN71325.1"/>
    <property type="molecule type" value="Genomic_DNA"/>
</dbReference>
<dbReference type="InterPro" id="IPR035225">
    <property type="entry name" value="DUF5338"/>
</dbReference>
<reference evidence="2 3" key="1">
    <citation type="journal article" date="2018" name="Aquat. Microb. Ecol.">
        <title>Gammaproteobacterial methanotrophs dominate.</title>
        <authorList>
            <person name="Rissanen A.J."/>
            <person name="Saarenheimo J."/>
            <person name="Tiirola M."/>
            <person name="Peura S."/>
            <person name="Aalto S.L."/>
            <person name="Karvinen A."/>
            <person name="Nykanen H."/>
        </authorList>
    </citation>
    <scope>NUCLEOTIDE SEQUENCE [LARGE SCALE GENOMIC DNA]</scope>
    <source>
        <strain evidence="2">AMbin10</strain>
    </source>
</reference>
<sequence length="144" mass="16414">MKKQRPQNIHRVAFLALREEIIVAINDGWKIMQIWETLHNQGKISFSYPTFTVYVNKLIFHKDKKPLHSITDIPSQTSPLSSPKDTKLNNQDRPSNKEVEKASEKPSTKPVQQASAVTQPANTNDSNVIKGFKYDPNIIDMSKI</sequence>
<evidence type="ECO:0000313" key="3">
    <source>
        <dbReference type="Proteomes" id="UP000249396"/>
    </source>
</evidence>
<feature type="compositionally biased region" description="Basic and acidic residues" evidence="1">
    <location>
        <begin position="94"/>
        <end position="107"/>
    </location>
</feature>
<dbReference type="Pfam" id="PF17273">
    <property type="entry name" value="DUF5338"/>
    <property type="match status" value="1"/>
</dbReference>
<feature type="compositionally biased region" description="Polar residues" evidence="1">
    <location>
        <begin position="109"/>
        <end position="127"/>
    </location>
</feature>
<gene>
    <name evidence="2" type="ORF">DM484_26595</name>
</gene>
<dbReference type="Proteomes" id="UP000249396">
    <property type="component" value="Unassembled WGS sequence"/>
</dbReference>